<name>A0A971M6W1_9BACT</name>
<keyword evidence="4 9" id="KW-0479">Metal-binding</keyword>
<dbReference type="EC" id="3.1.-.-" evidence="9"/>
<dbReference type="GO" id="GO:0051607">
    <property type="term" value="P:defense response to virus"/>
    <property type="evidence" value="ECO:0007669"/>
    <property type="project" value="UniProtKB-UniRule"/>
</dbReference>
<evidence type="ECO:0000256" key="3">
    <source>
        <dbReference type="ARBA" id="ARBA00022722"/>
    </source>
</evidence>
<evidence type="ECO:0000256" key="2">
    <source>
        <dbReference type="ARBA" id="ARBA00009959"/>
    </source>
</evidence>
<dbReference type="NCBIfam" id="TIGR01573">
    <property type="entry name" value="cas2"/>
    <property type="match status" value="1"/>
</dbReference>
<dbReference type="Pfam" id="PF09827">
    <property type="entry name" value="CRISPR_Cas2"/>
    <property type="match status" value="1"/>
</dbReference>
<reference evidence="10" key="2">
    <citation type="submission" date="2020-01" db="EMBL/GenBank/DDBJ databases">
        <authorList>
            <person name="Campanaro S."/>
        </authorList>
    </citation>
    <scope>NUCLEOTIDE SEQUENCE</scope>
    <source>
        <strain evidence="10">AS06rmzACSIP_7</strain>
    </source>
</reference>
<evidence type="ECO:0000256" key="9">
    <source>
        <dbReference type="HAMAP-Rule" id="MF_01471"/>
    </source>
</evidence>
<dbReference type="GO" id="GO:0016787">
    <property type="term" value="F:hydrolase activity"/>
    <property type="evidence" value="ECO:0007669"/>
    <property type="project" value="UniProtKB-KW"/>
</dbReference>
<evidence type="ECO:0000313" key="10">
    <source>
        <dbReference type="EMBL" id="NLW36562.1"/>
    </source>
</evidence>
<dbReference type="HAMAP" id="MF_01471">
    <property type="entry name" value="Cas2"/>
    <property type="match status" value="1"/>
</dbReference>
<keyword evidence="6 9" id="KW-0378">Hydrolase</keyword>
<dbReference type="EMBL" id="JAAYEE010000267">
    <property type="protein sequence ID" value="NLW36562.1"/>
    <property type="molecule type" value="Genomic_DNA"/>
</dbReference>
<dbReference type="PANTHER" id="PTHR34405">
    <property type="entry name" value="CRISPR-ASSOCIATED ENDORIBONUCLEASE CAS2"/>
    <property type="match status" value="1"/>
</dbReference>
<protein>
    <recommendedName>
        <fullName evidence="9">CRISPR-associated endoribonuclease Cas2</fullName>
        <ecNumber evidence="9">3.1.-.-</ecNumber>
    </recommendedName>
</protein>
<dbReference type="Proteomes" id="UP000777265">
    <property type="component" value="Unassembled WGS sequence"/>
</dbReference>
<dbReference type="GO" id="GO:0043571">
    <property type="term" value="P:maintenance of CRISPR repeat elements"/>
    <property type="evidence" value="ECO:0007669"/>
    <property type="project" value="UniProtKB-UniRule"/>
</dbReference>
<reference evidence="10" key="1">
    <citation type="journal article" date="2020" name="Biotechnol. Biofuels">
        <title>New insights from the biogas microbiome by comprehensive genome-resolved metagenomics of nearly 1600 species originating from multiple anaerobic digesters.</title>
        <authorList>
            <person name="Campanaro S."/>
            <person name="Treu L."/>
            <person name="Rodriguez-R L.M."/>
            <person name="Kovalovszki A."/>
            <person name="Ziels R.M."/>
            <person name="Maus I."/>
            <person name="Zhu X."/>
            <person name="Kougias P.G."/>
            <person name="Basile A."/>
            <person name="Luo G."/>
            <person name="Schluter A."/>
            <person name="Konstantinidis K.T."/>
            <person name="Angelidaki I."/>
        </authorList>
    </citation>
    <scope>NUCLEOTIDE SEQUENCE</scope>
    <source>
        <strain evidence="10">AS06rmzACSIP_7</strain>
    </source>
</reference>
<keyword evidence="3 9" id="KW-0540">Nuclease</keyword>
<evidence type="ECO:0000256" key="1">
    <source>
        <dbReference type="ARBA" id="ARBA00001946"/>
    </source>
</evidence>
<dbReference type="AlphaFoldDB" id="A0A971M6W1"/>
<dbReference type="PANTHER" id="PTHR34405:SF3">
    <property type="entry name" value="CRISPR-ASSOCIATED ENDORIBONUCLEASE CAS2 3"/>
    <property type="match status" value="1"/>
</dbReference>
<comment type="similarity">
    <text evidence="2 9">Belongs to the CRISPR-associated endoribonuclease Cas2 protein family.</text>
</comment>
<organism evidence="10 11">
    <name type="scientific">Syntrophorhabdus aromaticivorans</name>
    <dbReference type="NCBI Taxonomy" id="328301"/>
    <lineage>
        <taxon>Bacteria</taxon>
        <taxon>Pseudomonadati</taxon>
        <taxon>Thermodesulfobacteriota</taxon>
        <taxon>Syntrophorhabdia</taxon>
        <taxon>Syntrophorhabdales</taxon>
        <taxon>Syntrophorhabdaceae</taxon>
        <taxon>Syntrophorhabdus</taxon>
    </lineage>
</organism>
<dbReference type="InterPro" id="IPR019199">
    <property type="entry name" value="Virulence_VapD/CRISPR_Cas2"/>
</dbReference>
<comment type="subunit">
    <text evidence="9">Homodimer, forms a heterotetramer with a Cas1 homodimer.</text>
</comment>
<evidence type="ECO:0000256" key="5">
    <source>
        <dbReference type="ARBA" id="ARBA00022759"/>
    </source>
</evidence>
<evidence type="ECO:0000313" key="11">
    <source>
        <dbReference type="Proteomes" id="UP000777265"/>
    </source>
</evidence>
<keyword evidence="7 9" id="KW-0460">Magnesium</keyword>
<dbReference type="Gene3D" id="3.30.70.240">
    <property type="match status" value="1"/>
</dbReference>
<dbReference type="SUPFAM" id="SSF143430">
    <property type="entry name" value="TTP0101/SSO1404-like"/>
    <property type="match status" value="1"/>
</dbReference>
<evidence type="ECO:0000256" key="6">
    <source>
        <dbReference type="ARBA" id="ARBA00022801"/>
    </source>
</evidence>
<evidence type="ECO:0000256" key="8">
    <source>
        <dbReference type="ARBA" id="ARBA00023118"/>
    </source>
</evidence>
<comment type="function">
    <text evidence="9">CRISPR (clustered regularly interspaced short palindromic repeat), is an adaptive immune system that provides protection against mobile genetic elements (viruses, transposable elements and conjugative plasmids). CRISPR clusters contain sequences complementary to antecedent mobile elements and target invading nucleic acids. CRISPR clusters are transcribed and processed into CRISPR RNA (crRNA). Functions as a ssRNA-specific endoribonuclease. Involved in the integration of spacer DNA into the CRISPR cassette.</text>
</comment>
<feature type="binding site" evidence="9">
    <location>
        <position position="10"/>
    </location>
    <ligand>
        <name>Mg(2+)</name>
        <dbReference type="ChEBI" id="CHEBI:18420"/>
        <note>catalytic</note>
    </ligand>
</feature>
<evidence type="ECO:0000256" key="4">
    <source>
        <dbReference type="ARBA" id="ARBA00022723"/>
    </source>
</evidence>
<proteinExistence type="inferred from homology"/>
<keyword evidence="5 9" id="KW-0255">Endonuclease</keyword>
<dbReference type="CDD" id="cd09725">
    <property type="entry name" value="Cas2_I_II_III"/>
    <property type="match status" value="1"/>
</dbReference>
<accession>A0A971M6W1</accession>
<comment type="caution">
    <text evidence="10">The sequence shown here is derived from an EMBL/GenBank/DDBJ whole genome shotgun (WGS) entry which is preliminary data.</text>
</comment>
<dbReference type="GO" id="GO:0004521">
    <property type="term" value="F:RNA endonuclease activity"/>
    <property type="evidence" value="ECO:0007669"/>
    <property type="project" value="InterPro"/>
</dbReference>
<evidence type="ECO:0000256" key="7">
    <source>
        <dbReference type="ARBA" id="ARBA00022842"/>
    </source>
</evidence>
<sequence length="92" mass="11216">MKTNYLVCYDIRDEKRLARIYRYMRRWGLHIQYSVFYCRLTRHELIELKDKLEMLIDARKDDVRVYPLPESMKVTIMGRGDRIPEGVDIFLS</sequence>
<gene>
    <name evidence="9 10" type="primary">cas2</name>
    <name evidence="10" type="ORF">GXY80_13960</name>
</gene>
<dbReference type="GO" id="GO:0046872">
    <property type="term" value="F:metal ion binding"/>
    <property type="evidence" value="ECO:0007669"/>
    <property type="project" value="UniProtKB-UniRule"/>
</dbReference>
<comment type="cofactor">
    <cofactor evidence="1 9">
        <name>Mg(2+)</name>
        <dbReference type="ChEBI" id="CHEBI:18420"/>
    </cofactor>
</comment>
<dbReference type="InterPro" id="IPR021127">
    <property type="entry name" value="CRISPR_associated_Cas2"/>
</dbReference>
<keyword evidence="8 9" id="KW-0051">Antiviral defense</keyword>